<feature type="binding site" evidence="12">
    <location>
        <position position="389"/>
    </location>
    <ligand>
        <name>Zn(2+)</name>
        <dbReference type="ChEBI" id="CHEBI:29105"/>
        <note>catalytic</note>
    </ligand>
</feature>
<evidence type="ECO:0000256" key="2">
    <source>
        <dbReference type="ARBA" id="ARBA00022670"/>
    </source>
</evidence>
<comment type="subcellular location">
    <subcellularLocation>
        <location evidence="1">Endoplasmic reticulum membrane</location>
        <topology evidence="1">Multi-pass membrane protein</topology>
    </subcellularLocation>
</comment>
<keyword evidence="17" id="KW-1185">Reference proteome</keyword>
<evidence type="ECO:0000256" key="10">
    <source>
        <dbReference type="ARBA" id="ARBA00023136"/>
    </source>
</evidence>
<keyword evidence="6" id="KW-0256">Endoplasmic reticulum</keyword>
<dbReference type="InterPro" id="IPR027057">
    <property type="entry name" value="CAXX_Prtase_1"/>
</dbReference>
<dbReference type="Pfam" id="PF01435">
    <property type="entry name" value="Peptidase_M48"/>
    <property type="match status" value="1"/>
</dbReference>
<keyword evidence="3 13" id="KW-0812">Transmembrane</keyword>
<keyword evidence="5" id="KW-0378">Hydrolase</keyword>
<dbReference type="InterPro" id="IPR032456">
    <property type="entry name" value="Peptidase_M48_N"/>
</dbReference>
<dbReference type="InterPro" id="IPR001915">
    <property type="entry name" value="Peptidase_M48"/>
</dbReference>
<evidence type="ECO:0000256" key="12">
    <source>
        <dbReference type="PIRSR" id="PIRSR627057-2"/>
    </source>
</evidence>
<evidence type="ECO:0000256" key="1">
    <source>
        <dbReference type="ARBA" id="ARBA00004477"/>
    </source>
</evidence>
<gene>
    <name evidence="16" type="ORF">EOD73_15410</name>
</gene>
<feature type="binding site" evidence="12">
    <location>
        <position position="311"/>
    </location>
    <ligand>
        <name>Zn(2+)</name>
        <dbReference type="ChEBI" id="CHEBI:29105"/>
        <note>catalytic</note>
    </ligand>
</feature>
<name>A0A3S2XN04_9BURK</name>
<dbReference type="PANTHER" id="PTHR10120">
    <property type="entry name" value="CAAX PRENYL PROTEASE 1"/>
    <property type="match status" value="1"/>
</dbReference>
<keyword evidence="2" id="KW-0645">Protease</keyword>
<evidence type="ECO:0000256" key="11">
    <source>
        <dbReference type="PIRSR" id="PIRSR627057-1"/>
    </source>
</evidence>
<dbReference type="FunFam" id="3.30.2010.10:FF:000002">
    <property type="entry name" value="CAAX prenyl protease"/>
    <property type="match status" value="1"/>
</dbReference>
<evidence type="ECO:0000256" key="13">
    <source>
        <dbReference type="SAM" id="Phobius"/>
    </source>
</evidence>
<dbReference type="Gene3D" id="3.30.2010.10">
    <property type="entry name" value="Metalloproteases ('zincins'), catalytic domain"/>
    <property type="match status" value="1"/>
</dbReference>
<keyword evidence="10 13" id="KW-0472">Membrane</keyword>
<evidence type="ECO:0000256" key="9">
    <source>
        <dbReference type="ARBA" id="ARBA00023049"/>
    </source>
</evidence>
<feature type="transmembrane region" description="Helical" evidence="13">
    <location>
        <begin position="89"/>
        <end position="109"/>
    </location>
</feature>
<keyword evidence="7 12" id="KW-0862">Zinc</keyword>
<proteinExistence type="predicted"/>
<evidence type="ECO:0000256" key="5">
    <source>
        <dbReference type="ARBA" id="ARBA00022801"/>
    </source>
</evidence>
<feature type="transmembrane region" description="Helical" evidence="13">
    <location>
        <begin position="207"/>
        <end position="232"/>
    </location>
</feature>
<feature type="transmembrane region" description="Helical" evidence="13">
    <location>
        <begin position="171"/>
        <end position="195"/>
    </location>
</feature>
<dbReference type="CDD" id="cd07343">
    <property type="entry name" value="M48A_Zmpste24p_like"/>
    <property type="match status" value="1"/>
</dbReference>
<evidence type="ECO:0000259" key="15">
    <source>
        <dbReference type="Pfam" id="PF16491"/>
    </source>
</evidence>
<dbReference type="EMBL" id="SACM01000005">
    <property type="protein sequence ID" value="RVT82951.1"/>
    <property type="molecule type" value="Genomic_DNA"/>
</dbReference>
<feature type="transmembrane region" description="Helical" evidence="13">
    <location>
        <begin position="360"/>
        <end position="378"/>
    </location>
</feature>
<keyword evidence="8 13" id="KW-1133">Transmembrane helix</keyword>
<comment type="caution">
    <text evidence="16">The sequence shown here is derived from an EMBL/GenBank/DDBJ whole genome shotgun (WGS) entry which is preliminary data.</text>
</comment>
<protein>
    <submittedName>
        <fullName evidence="16">M48 family peptidase</fullName>
    </submittedName>
</protein>
<evidence type="ECO:0000256" key="6">
    <source>
        <dbReference type="ARBA" id="ARBA00022824"/>
    </source>
</evidence>
<evidence type="ECO:0000259" key="14">
    <source>
        <dbReference type="Pfam" id="PF01435"/>
    </source>
</evidence>
<feature type="domain" description="Peptidase M48" evidence="14">
    <location>
        <begin position="237"/>
        <end position="445"/>
    </location>
</feature>
<evidence type="ECO:0000256" key="8">
    <source>
        <dbReference type="ARBA" id="ARBA00022989"/>
    </source>
</evidence>
<dbReference type="GO" id="GO:0004222">
    <property type="term" value="F:metalloendopeptidase activity"/>
    <property type="evidence" value="ECO:0007669"/>
    <property type="project" value="InterPro"/>
</dbReference>
<feature type="active site" description="Proton donor" evidence="11">
    <location>
        <position position="393"/>
    </location>
</feature>
<reference evidence="16 17" key="1">
    <citation type="submission" date="2019-01" db="EMBL/GenBank/DDBJ databases">
        <authorList>
            <person name="Chen W.-M."/>
        </authorList>
    </citation>
    <scope>NUCLEOTIDE SEQUENCE [LARGE SCALE GENOMIC DNA]</scope>
    <source>
        <strain evidence="16 17">CCP-18</strain>
    </source>
</reference>
<sequence length="454" mass="49264">MAGIVPAYTFRPPFPANLPVLTAPLSAPVVALVFALAVLVTTSLRLWLLTRQVRHVARHRDAVPADFAGQVTLEAHQKAADYTLAKARLGAVSLMVSTVLLIGWTLMGGLEALNQWVNAQVAADTWGGYARPLVLVGAFAFIGMLLDLPLEWIGTFRVEAAHGFNRTTPGLFWADWVKGIGVGLLLGGPLLWAVLALMKGAGAQWWLWAWALWIGFQLLVMLLYPLVIAPLFNRFEPLKDEGLAARVKALFARAGFQASGLFVMDGSRRSSHGNAYFTGLGASKRVVLFDTLMQRLAPDEIEAVLAHELGHFKCRHIPKRLALFAVVSLLGFALLGWLAQQPGFYTGLGVRPNLDGGNEALALLLFLMAVPVLAYPLGPWMSAGSRKHEFEADAYACQHSDGKALARALLKLHEDNASTLTPDPLVVRWTYSHPPAVERLAAIRAQTPATPQAA</sequence>
<dbReference type="AlphaFoldDB" id="A0A3S2XN04"/>
<feature type="domain" description="CAAX prenyl protease 1 N-terminal" evidence="15">
    <location>
        <begin position="52"/>
        <end position="234"/>
    </location>
</feature>
<keyword evidence="9" id="KW-0482">Metalloprotease</keyword>
<accession>A0A3S2XN04</accession>
<dbReference type="Pfam" id="PF16491">
    <property type="entry name" value="Peptidase_M48_N"/>
    <property type="match status" value="1"/>
</dbReference>
<feature type="binding site" evidence="12">
    <location>
        <position position="307"/>
    </location>
    <ligand>
        <name>Zn(2+)</name>
        <dbReference type="ChEBI" id="CHEBI:29105"/>
        <note>catalytic</note>
    </ligand>
</feature>
<feature type="active site" evidence="11">
    <location>
        <position position="308"/>
    </location>
</feature>
<feature type="transmembrane region" description="Helical" evidence="13">
    <location>
        <begin position="321"/>
        <end position="340"/>
    </location>
</feature>
<evidence type="ECO:0000256" key="3">
    <source>
        <dbReference type="ARBA" id="ARBA00022692"/>
    </source>
</evidence>
<evidence type="ECO:0000313" key="17">
    <source>
        <dbReference type="Proteomes" id="UP000288587"/>
    </source>
</evidence>
<feature type="transmembrane region" description="Helical" evidence="13">
    <location>
        <begin position="129"/>
        <end position="150"/>
    </location>
</feature>
<evidence type="ECO:0000313" key="16">
    <source>
        <dbReference type="EMBL" id="RVT82951.1"/>
    </source>
</evidence>
<keyword evidence="4 12" id="KW-0479">Metal-binding</keyword>
<dbReference type="GO" id="GO:0071586">
    <property type="term" value="P:CAAX-box protein processing"/>
    <property type="evidence" value="ECO:0007669"/>
    <property type="project" value="InterPro"/>
</dbReference>
<evidence type="ECO:0000256" key="4">
    <source>
        <dbReference type="ARBA" id="ARBA00022723"/>
    </source>
</evidence>
<dbReference type="OrthoDB" id="9781930at2"/>
<comment type="cofactor">
    <cofactor evidence="12">
        <name>Zn(2+)</name>
        <dbReference type="ChEBI" id="CHEBI:29105"/>
    </cofactor>
    <text evidence="12">Binds 1 zinc ion per subunit.</text>
</comment>
<dbReference type="Proteomes" id="UP000288587">
    <property type="component" value="Unassembled WGS sequence"/>
</dbReference>
<dbReference type="GO" id="GO:0046872">
    <property type="term" value="F:metal ion binding"/>
    <property type="evidence" value="ECO:0007669"/>
    <property type="project" value="UniProtKB-KW"/>
</dbReference>
<organism evidence="16 17">
    <name type="scientific">Inhella crocodyli</name>
    <dbReference type="NCBI Taxonomy" id="2499851"/>
    <lineage>
        <taxon>Bacteria</taxon>
        <taxon>Pseudomonadati</taxon>
        <taxon>Pseudomonadota</taxon>
        <taxon>Betaproteobacteria</taxon>
        <taxon>Burkholderiales</taxon>
        <taxon>Sphaerotilaceae</taxon>
        <taxon>Inhella</taxon>
    </lineage>
</organism>
<feature type="transmembrane region" description="Helical" evidence="13">
    <location>
        <begin position="25"/>
        <end position="48"/>
    </location>
</feature>
<evidence type="ECO:0000256" key="7">
    <source>
        <dbReference type="ARBA" id="ARBA00022833"/>
    </source>
</evidence>